<keyword evidence="3" id="KW-1185">Reference proteome</keyword>
<evidence type="ECO:0000256" key="1">
    <source>
        <dbReference type="SAM" id="MobiDB-lite"/>
    </source>
</evidence>
<dbReference type="Pfam" id="PF13668">
    <property type="entry name" value="Ferritin_2"/>
    <property type="match status" value="1"/>
</dbReference>
<accession>A0ABS0IM84</accession>
<reference evidence="2 3" key="1">
    <citation type="submission" date="2020-11" db="EMBL/GenBank/DDBJ databases">
        <authorList>
            <person name="Kim M.K."/>
        </authorList>
    </citation>
    <scope>NUCLEOTIDE SEQUENCE [LARGE SCALE GENOMIC DNA]</scope>
    <source>
        <strain evidence="2 3">BT683</strain>
    </source>
</reference>
<proteinExistence type="predicted"/>
<dbReference type="RefSeq" id="WP_196283483.1">
    <property type="nucleotide sequence ID" value="NZ_JADQDQ010000009.1"/>
</dbReference>
<gene>
    <name evidence="2" type="ORF">I2I05_17150</name>
</gene>
<evidence type="ECO:0000313" key="3">
    <source>
        <dbReference type="Proteomes" id="UP000597617"/>
    </source>
</evidence>
<organism evidence="2 3">
    <name type="scientific">Hymenobacter jeongseonensis</name>
    <dbReference type="NCBI Taxonomy" id="2791027"/>
    <lineage>
        <taxon>Bacteria</taxon>
        <taxon>Pseudomonadati</taxon>
        <taxon>Bacteroidota</taxon>
        <taxon>Cytophagia</taxon>
        <taxon>Cytophagales</taxon>
        <taxon>Hymenobacteraceae</taxon>
        <taxon>Hymenobacter</taxon>
    </lineage>
</organism>
<protein>
    <submittedName>
        <fullName evidence="2">Ferritin-like domain-containing protein</fullName>
    </submittedName>
</protein>
<comment type="caution">
    <text evidence="2">The sequence shown here is derived from an EMBL/GenBank/DDBJ whole genome shotgun (WGS) entry which is preliminary data.</text>
</comment>
<feature type="region of interest" description="Disordered" evidence="1">
    <location>
        <begin position="228"/>
        <end position="261"/>
    </location>
</feature>
<sequence length="339" mass="35058">MNLLNILSEIEKVDPEVYGRLDSRRRVFQHLSGLGGKLAVAAVPFALGSIFNKAYAGATATQATVLEVLNYALLLEHLEANFYNIGTGSTTITSALSANNVKSLNSIKTDENNHVTFLRGVIAAAPFNATPVAPAATDFDYTGAQGGSRAALFADVLTNPATFLAVAQALEDTGVRAYKGSATDLMSNKTVLEAALNIHSVEARHAARVRTMRRGGLMPANDRASLVAPGANLSTSPKSWVSGRDGGGPAPGTTDAVYGPGTPASGTATTIFYPAEDNVTQAGASISTILTTAVIAGLATTNIPTAASEAFDEPLDMATVKAIARNFVKTGTPTFALLS</sequence>
<evidence type="ECO:0000313" key="2">
    <source>
        <dbReference type="EMBL" id="MBF9239134.1"/>
    </source>
</evidence>
<name>A0ABS0IM84_9BACT</name>
<dbReference type="Proteomes" id="UP000597617">
    <property type="component" value="Unassembled WGS sequence"/>
</dbReference>
<dbReference type="SUPFAM" id="SSF47240">
    <property type="entry name" value="Ferritin-like"/>
    <property type="match status" value="1"/>
</dbReference>
<dbReference type="EMBL" id="JADQDQ010000009">
    <property type="protein sequence ID" value="MBF9239134.1"/>
    <property type="molecule type" value="Genomic_DNA"/>
</dbReference>
<dbReference type="InterPro" id="IPR009078">
    <property type="entry name" value="Ferritin-like_SF"/>
</dbReference>